<comment type="caution">
    <text evidence="1">The sequence shown here is derived from an EMBL/GenBank/DDBJ whole genome shotgun (WGS) entry which is preliminary data.</text>
</comment>
<keyword evidence="1" id="KW-0808">Transferase</keyword>
<sequence length="207" mass="23104">MTKPDWWPSWEGDTVVIIASGPSAKDVPLDKARGKARFIAINTSWKLCPDADILFACDDAWWRKHHHELDGFAGLKLTVDQNAAKRFEDVNLVDCRKPDDRLVLEPINTVGWGGNSGFHALNLAVQFGCRKIILVGYDMNLLGGLHWHGAHPEGLNNPKAGNVERWRRAVDNAWKVIEPLGIQVINCSPVSSLRNYPKMKLHEALAA</sequence>
<dbReference type="STRING" id="472175.EL18_01370"/>
<organism evidence="1 2">
    <name type="scientific">Nitratireductor basaltis</name>
    <dbReference type="NCBI Taxonomy" id="472175"/>
    <lineage>
        <taxon>Bacteria</taxon>
        <taxon>Pseudomonadati</taxon>
        <taxon>Pseudomonadota</taxon>
        <taxon>Alphaproteobacteria</taxon>
        <taxon>Hyphomicrobiales</taxon>
        <taxon>Phyllobacteriaceae</taxon>
        <taxon>Nitratireductor</taxon>
    </lineage>
</organism>
<reference evidence="1 2" key="1">
    <citation type="submission" date="2014-05" db="EMBL/GenBank/DDBJ databases">
        <title>Draft Genome Sequence of Nitratireductor basaltis Strain UMTGB225, A Marine Bacterium Isolated from Green Barrel Tunicate.</title>
        <authorList>
            <person name="Gan H.Y."/>
        </authorList>
    </citation>
    <scope>NUCLEOTIDE SEQUENCE [LARGE SCALE GENOMIC DNA]</scope>
    <source>
        <strain evidence="1 2">UMTGB225</strain>
    </source>
</reference>
<dbReference type="RefSeq" id="WP_244444529.1">
    <property type="nucleotide sequence ID" value="NZ_JMQM01000001.1"/>
</dbReference>
<dbReference type="Proteomes" id="UP000053675">
    <property type="component" value="Unassembled WGS sequence"/>
</dbReference>
<gene>
    <name evidence="1" type="ORF">EL18_01370</name>
</gene>
<name>A0A084UBK3_9HYPH</name>
<keyword evidence="2" id="KW-1185">Reference proteome</keyword>
<evidence type="ECO:0000313" key="2">
    <source>
        <dbReference type="Proteomes" id="UP000053675"/>
    </source>
</evidence>
<evidence type="ECO:0000313" key="1">
    <source>
        <dbReference type="EMBL" id="KFB10339.1"/>
    </source>
</evidence>
<dbReference type="PATRIC" id="fig|472175.3.peg.1384"/>
<dbReference type="EMBL" id="JMQM01000001">
    <property type="protein sequence ID" value="KFB10339.1"/>
    <property type="molecule type" value="Genomic_DNA"/>
</dbReference>
<dbReference type="AlphaFoldDB" id="A0A084UBK3"/>
<accession>A0A084UBK3</accession>
<dbReference type="GO" id="GO:0008168">
    <property type="term" value="F:methyltransferase activity"/>
    <property type="evidence" value="ECO:0007669"/>
    <property type="project" value="UniProtKB-KW"/>
</dbReference>
<proteinExistence type="predicted"/>
<dbReference type="GO" id="GO:0032259">
    <property type="term" value="P:methylation"/>
    <property type="evidence" value="ECO:0007669"/>
    <property type="project" value="UniProtKB-KW"/>
</dbReference>
<protein>
    <submittedName>
        <fullName evidence="1">Methyltransferase type 11</fullName>
    </submittedName>
</protein>
<keyword evidence="1" id="KW-0489">Methyltransferase</keyword>
<dbReference type="eggNOG" id="ENOG5033MF9">
    <property type="taxonomic scope" value="Bacteria"/>
</dbReference>